<keyword evidence="4" id="KW-1185">Reference proteome</keyword>
<feature type="transmembrane region" description="Helical" evidence="1">
    <location>
        <begin position="197"/>
        <end position="216"/>
    </location>
</feature>
<name>A0A3D8I600_9HELI</name>
<dbReference type="EMBL" id="NXLR01000005">
    <property type="protein sequence ID" value="RDU60174.1"/>
    <property type="molecule type" value="Genomic_DNA"/>
</dbReference>
<dbReference type="RefSeq" id="WP_104699834.1">
    <property type="nucleotide sequence ID" value="NZ_FZPP01000015.1"/>
</dbReference>
<protein>
    <recommendedName>
        <fullName evidence="2">Sulfatase N-terminal domain-containing protein</fullName>
    </recommendedName>
</protein>
<dbReference type="SUPFAM" id="SSF53649">
    <property type="entry name" value="Alkaline phosphatase-like"/>
    <property type="match status" value="1"/>
</dbReference>
<dbReference type="AlphaFoldDB" id="A0A3D8I600"/>
<comment type="caution">
    <text evidence="3">The sequence shown here is derived from an EMBL/GenBank/DDBJ whole genome shotgun (WGS) entry which is preliminary data.</text>
</comment>
<accession>A0A3D8I600</accession>
<dbReference type="Proteomes" id="UP000256599">
    <property type="component" value="Unassembled WGS sequence"/>
</dbReference>
<feature type="transmembrane region" description="Helical" evidence="1">
    <location>
        <begin position="148"/>
        <end position="168"/>
    </location>
</feature>
<dbReference type="OrthoDB" id="5322086at2"/>
<evidence type="ECO:0000259" key="2">
    <source>
        <dbReference type="Pfam" id="PF00884"/>
    </source>
</evidence>
<keyword evidence="1" id="KW-0812">Transmembrane</keyword>
<dbReference type="InterPro" id="IPR017850">
    <property type="entry name" value="Alkaline_phosphatase_core_sf"/>
</dbReference>
<organism evidence="3 4">
    <name type="scientific">Helicobacter marmotae</name>
    <dbReference type="NCBI Taxonomy" id="152490"/>
    <lineage>
        <taxon>Bacteria</taxon>
        <taxon>Pseudomonadati</taxon>
        <taxon>Campylobacterota</taxon>
        <taxon>Epsilonproteobacteria</taxon>
        <taxon>Campylobacterales</taxon>
        <taxon>Helicobacteraceae</taxon>
        <taxon>Helicobacter</taxon>
    </lineage>
</organism>
<feature type="domain" description="Sulfatase N-terminal" evidence="2">
    <location>
        <begin position="270"/>
        <end position="587"/>
    </location>
</feature>
<evidence type="ECO:0000313" key="3">
    <source>
        <dbReference type="EMBL" id="RDU60174.1"/>
    </source>
</evidence>
<dbReference type="InterPro" id="IPR000917">
    <property type="entry name" value="Sulfatase_N"/>
</dbReference>
<feature type="transmembrane region" description="Helical" evidence="1">
    <location>
        <begin position="111"/>
        <end position="136"/>
    </location>
</feature>
<feature type="transmembrane region" description="Helical" evidence="1">
    <location>
        <begin position="223"/>
        <end position="243"/>
    </location>
</feature>
<sequence>MPEESLRESPAIQSSCHSEPLGEELLKESLVAYRDSSVVSQTQTDKKPFYSLFKKLTHKHNSTNKENAQDSKIYQHISMLAIINICFMICVFTPFAVYSSDVSQFDATQTLHTLCALFGIFLLSSSLLIYLSSFLYKAFIFKFSMLKLMSYGLSVILCIGVVYTFVLVGDYRFKSYGVLENFVFQGGAPIYGRFNKYFDLIYGLCTLGLCFVLYHFPHILRNIFAIISLWLLSLSGIYGFHIFHSSETSHLSSTELPSYNDKLLAFSKDKNILVLILDAFSGSHFEIMLEDNPTLQEHFKGFTYYHNTLATSNNTQFNTPAILGGHSYTTLSLLKQGIKRPYDSYLQAFSKIPKTLQENGYEIALYGLDPLRKEDLAKVLGDEATLAENKGEYMGAYIQQYHLQSYITQSLADYKKSHNALGTLISIGLFRAAPYTIRARIYKDERWLFASVNALDDFHTQIKYFSDIAMFPLTSNTNAQKPTFKYIKSLSSHYPWYLDHDCKPNISAQSQLPQAYKNIIVKEYQNAYNHNHYNNELCSIQAITQWLTYLKNEHIYDNSAIIIASDHGHYDSFKQILNNHGEQLGKQSDALLLVKGFFENAPLKRDGMLMSNADIASMICYFANITCAHSYPKGESRILYHSNSPFEEILSIEKAFSVKENIYEAKNWQDITSSISTP</sequence>
<feature type="transmembrane region" description="Helical" evidence="1">
    <location>
        <begin position="77"/>
        <end position="99"/>
    </location>
</feature>
<evidence type="ECO:0000313" key="4">
    <source>
        <dbReference type="Proteomes" id="UP000256599"/>
    </source>
</evidence>
<keyword evidence="1" id="KW-1133">Transmembrane helix</keyword>
<reference evidence="3 4" key="1">
    <citation type="submission" date="2018-04" db="EMBL/GenBank/DDBJ databases">
        <title>Novel Campyloabacter and Helicobacter Species and Strains.</title>
        <authorList>
            <person name="Mannion A.J."/>
            <person name="Shen Z."/>
            <person name="Fox J.G."/>
        </authorList>
    </citation>
    <scope>NUCLEOTIDE SEQUENCE [LARGE SCALE GENOMIC DNA]</scope>
    <source>
        <strain evidence="3 4">MIT 98-6070</strain>
    </source>
</reference>
<evidence type="ECO:0000256" key="1">
    <source>
        <dbReference type="SAM" id="Phobius"/>
    </source>
</evidence>
<keyword evidence="1" id="KW-0472">Membrane</keyword>
<dbReference type="Pfam" id="PF00884">
    <property type="entry name" value="Sulfatase"/>
    <property type="match status" value="1"/>
</dbReference>
<dbReference type="Gene3D" id="3.40.720.10">
    <property type="entry name" value="Alkaline Phosphatase, subunit A"/>
    <property type="match status" value="1"/>
</dbReference>
<gene>
    <name evidence="3" type="ORF">CQA63_04275</name>
</gene>
<proteinExistence type="predicted"/>